<dbReference type="GO" id="GO:0005789">
    <property type="term" value="C:endoplasmic reticulum membrane"/>
    <property type="evidence" value="ECO:0007669"/>
    <property type="project" value="UniProtKB-SubCell"/>
</dbReference>
<protein>
    <submittedName>
        <fullName evidence="11">CLUMA_CG019018, isoform A</fullName>
    </submittedName>
</protein>
<keyword evidence="7 10" id="KW-1133">Transmembrane helix</keyword>
<evidence type="ECO:0000256" key="3">
    <source>
        <dbReference type="ARBA" id="ARBA00004586"/>
    </source>
</evidence>
<comment type="similarity">
    <text evidence="4">Belongs to the TMEM43 family.</text>
</comment>
<keyword evidence="5 10" id="KW-0812">Transmembrane</keyword>
<evidence type="ECO:0000256" key="9">
    <source>
        <dbReference type="ARBA" id="ARBA00023242"/>
    </source>
</evidence>
<dbReference type="GO" id="GO:0005637">
    <property type="term" value="C:nuclear inner membrane"/>
    <property type="evidence" value="ECO:0007669"/>
    <property type="project" value="TreeGrafter"/>
</dbReference>
<dbReference type="PANTHER" id="PTHR13416">
    <property type="match status" value="1"/>
</dbReference>
<dbReference type="Pfam" id="PF07787">
    <property type="entry name" value="TMEM43"/>
    <property type="match status" value="1"/>
</dbReference>
<dbReference type="PANTHER" id="PTHR13416:SF2">
    <property type="entry name" value="TRANSMEMBRANE PROTEIN 43"/>
    <property type="match status" value="1"/>
</dbReference>
<dbReference type="GO" id="GO:0006629">
    <property type="term" value="P:lipid metabolic process"/>
    <property type="evidence" value="ECO:0007669"/>
    <property type="project" value="TreeGrafter"/>
</dbReference>
<name>A0A1J1J3C9_9DIPT</name>
<evidence type="ECO:0000313" key="12">
    <source>
        <dbReference type="Proteomes" id="UP000183832"/>
    </source>
</evidence>
<evidence type="ECO:0000256" key="1">
    <source>
        <dbReference type="ARBA" id="ARBA00004127"/>
    </source>
</evidence>
<dbReference type="Proteomes" id="UP000183832">
    <property type="component" value="Unassembled WGS sequence"/>
</dbReference>
<reference evidence="11 12" key="1">
    <citation type="submission" date="2015-04" db="EMBL/GenBank/DDBJ databases">
        <authorList>
            <person name="Syromyatnikov M.Y."/>
            <person name="Popov V.N."/>
        </authorList>
    </citation>
    <scope>NUCLEOTIDE SEQUENCE [LARGE SCALE GENOMIC DNA]</scope>
</reference>
<gene>
    <name evidence="11" type="ORF">CLUMA_CG019018</name>
</gene>
<evidence type="ECO:0000256" key="10">
    <source>
        <dbReference type="SAM" id="Phobius"/>
    </source>
</evidence>
<feature type="transmembrane region" description="Helical" evidence="10">
    <location>
        <begin position="283"/>
        <end position="307"/>
    </location>
</feature>
<dbReference type="EMBL" id="CVRI01000066">
    <property type="protein sequence ID" value="CRL06300.1"/>
    <property type="molecule type" value="Genomic_DNA"/>
</dbReference>
<evidence type="ECO:0000256" key="7">
    <source>
        <dbReference type="ARBA" id="ARBA00022989"/>
    </source>
</evidence>
<dbReference type="OrthoDB" id="410725at2759"/>
<keyword evidence="12" id="KW-1185">Reference proteome</keyword>
<sequence>MRLNYILSEFKKNWLIASIGIALYVFGFIILNINEGRAFNHSRALEEALQKAVSFKEADYQRQNGKSENYEGKLIHVSGYVRVQEPIADATYNILVQAVKLRKIVQMYQWHEDYTENKFAEGDETARNYFYYKDWSENVVDSRSFHSLGHQNPRQLPMQSRMMIADKTYIGNFEIGESAKELFTGWIDVTSDTRPEDPYIKMHLGWYFHVDDLYDPLVGDTRVKFQFAGLQGSVYTIVGKLVNGKIEPYKSNLKKKIILLSKGELTIEEIFKEEHYAVRKKTWIIRLFGFVLIFFGVISTSSLLRVFNRSRLSFLSPNPSCQLRSNIQIAGIFTITICILRQSLHYLGIMT</sequence>
<dbReference type="STRING" id="568069.A0A1J1J3C9"/>
<comment type="subcellular location">
    <subcellularLocation>
        <location evidence="1">Endomembrane system</location>
        <topology evidence="1">Multi-pass membrane protein</topology>
    </subcellularLocation>
    <subcellularLocation>
        <location evidence="3">Endoplasmic reticulum membrane</location>
    </subcellularLocation>
    <subcellularLocation>
        <location evidence="2">Nucleus envelope</location>
    </subcellularLocation>
</comment>
<evidence type="ECO:0000256" key="4">
    <source>
        <dbReference type="ARBA" id="ARBA00006627"/>
    </source>
</evidence>
<dbReference type="AlphaFoldDB" id="A0A1J1J3C9"/>
<accession>A0A1J1J3C9</accession>
<proteinExistence type="inferred from homology"/>
<feature type="transmembrane region" description="Helical" evidence="10">
    <location>
        <begin position="14"/>
        <end position="33"/>
    </location>
</feature>
<keyword evidence="6" id="KW-0256">Endoplasmic reticulum</keyword>
<dbReference type="GO" id="GO:0071763">
    <property type="term" value="P:nuclear membrane organization"/>
    <property type="evidence" value="ECO:0007669"/>
    <property type="project" value="TreeGrafter"/>
</dbReference>
<keyword evidence="8 10" id="KW-0472">Membrane</keyword>
<evidence type="ECO:0000313" key="11">
    <source>
        <dbReference type="EMBL" id="CRL06300.1"/>
    </source>
</evidence>
<evidence type="ECO:0000256" key="2">
    <source>
        <dbReference type="ARBA" id="ARBA00004259"/>
    </source>
</evidence>
<evidence type="ECO:0000256" key="8">
    <source>
        <dbReference type="ARBA" id="ARBA00023136"/>
    </source>
</evidence>
<evidence type="ECO:0000256" key="6">
    <source>
        <dbReference type="ARBA" id="ARBA00022824"/>
    </source>
</evidence>
<feature type="transmembrane region" description="Helical" evidence="10">
    <location>
        <begin position="327"/>
        <end position="347"/>
    </location>
</feature>
<keyword evidence="9" id="KW-0539">Nucleus</keyword>
<evidence type="ECO:0000256" key="5">
    <source>
        <dbReference type="ARBA" id="ARBA00022692"/>
    </source>
</evidence>
<dbReference type="InterPro" id="IPR012430">
    <property type="entry name" value="TMEM43_fam"/>
</dbReference>
<organism evidence="11 12">
    <name type="scientific">Clunio marinus</name>
    <dbReference type="NCBI Taxonomy" id="568069"/>
    <lineage>
        <taxon>Eukaryota</taxon>
        <taxon>Metazoa</taxon>
        <taxon>Ecdysozoa</taxon>
        <taxon>Arthropoda</taxon>
        <taxon>Hexapoda</taxon>
        <taxon>Insecta</taxon>
        <taxon>Pterygota</taxon>
        <taxon>Neoptera</taxon>
        <taxon>Endopterygota</taxon>
        <taxon>Diptera</taxon>
        <taxon>Nematocera</taxon>
        <taxon>Chironomoidea</taxon>
        <taxon>Chironomidae</taxon>
        <taxon>Clunio</taxon>
    </lineage>
</organism>